<dbReference type="PANTHER" id="PTHR11960">
    <property type="entry name" value="EUKARYOTIC TRANSLATION INITIATION FACTOR 4E RELATED"/>
    <property type="match status" value="1"/>
</dbReference>
<dbReference type="GO" id="GO:0016281">
    <property type="term" value="C:eukaryotic translation initiation factor 4F complex"/>
    <property type="evidence" value="ECO:0007669"/>
    <property type="project" value="TreeGrafter"/>
</dbReference>
<proteinExistence type="inferred from homology"/>
<evidence type="ECO:0000256" key="7">
    <source>
        <dbReference type="RuleBase" id="RU004374"/>
    </source>
</evidence>
<sequence>VVTSIKVCFPVPKLKILYFLKGPKVMEQKTPVEVPIEDMKHPLEHAWSFWMFTNDKKKWEDNLVELTTFDTVEDYWCLYHYMKSPSELTMGQDYMIFKKGIQPMWEDAANRRGGRWLISLEKRKGEMDRMWLDVVLLMIGENFEHNDDVCGVVVNIRGKCKIAVWTADASNHKAYMEIGRKIKDALGPYAKLSYQHHNSSKNIHTM</sequence>
<name>A0A1E1WNS7_PECGO</name>
<dbReference type="AlphaFoldDB" id="A0A1E1WNS7"/>
<dbReference type="OrthoDB" id="590761at2759"/>
<evidence type="ECO:0000313" key="8">
    <source>
        <dbReference type="EMBL" id="JAT88654.1"/>
    </source>
</evidence>
<evidence type="ECO:0000256" key="1">
    <source>
        <dbReference type="ARBA" id="ARBA00009860"/>
    </source>
</evidence>
<keyword evidence="4 7" id="KW-0694">RNA-binding</keyword>
<feature type="non-terminal residue" evidence="8">
    <location>
        <position position="1"/>
    </location>
</feature>
<evidence type="ECO:0000256" key="4">
    <source>
        <dbReference type="ARBA" id="ARBA00022884"/>
    </source>
</evidence>
<dbReference type="PANTHER" id="PTHR11960:SF8">
    <property type="entry name" value="EUKARYOTIC TRANSLATION INITIATION FACTOR 4E1-RELATED"/>
    <property type="match status" value="1"/>
</dbReference>
<dbReference type="GO" id="GO:0006417">
    <property type="term" value="P:regulation of translation"/>
    <property type="evidence" value="ECO:0007669"/>
    <property type="project" value="UniProtKB-KW"/>
</dbReference>
<evidence type="ECO:0000256" key="3">
    <source>
        <dbReference type="ARBA" id="ARBA00022845"/>
    </source>
</evidence>
<organism evidence="8">
    <name type="scientific">Pectinophora gossypiella</name>
    <name type="common">Cotton pink bollworm</name>
    <name type="synonym">Depressaria gossypiella</name>
    <dbReference type="NCBI Taxonomy" id="13191"/>
    <lineage>
        <taxon>Eukaryota</taxon>
        <taxon>Metazoa</taxon>
        <taxon>Ecdysozoa</taxon>
        <taxon>Arthropoda</taxon>
        <taxon>Hexapoda</taxon>
        <taxon>Insecta</taxon>
        <taxon>Pterygota</taxon>
        <taxon>Neoptera</taxon>
        <taxon>Endopterygota</taxon>
        <taxon>Lepidoptera</taxon>
        <taxon>Glossata</taxon>
        <taxon>Ditrysia</taxon>
        <taxon>Gelechioidea</taxon>
        <taxon>Gelechiidae</taxon>
        <taxon>Apatetrinae</taxon>
        <taxon>Pectinophora</taxon>
    </lineage>
</organism>
<keyword evidence="5 7" id="KW-0648">Protein biosynthesis</keyword>
<evidence type="ECO:0000256" key="6">
    <source>
        <dbReference type="ARBA" id="ARBA00032656"/>
    </source>
</evidence>
<dbReference type="InterPro" id="IPR001040">
    <property type="entry name" value="TIF_eIF_4E"/>
</dbReference>
<dbReference type="SUPFAM" id="SSF55418">
    <property type="entry name" value="eIF4e-like"/>
    <property type="match status" value="1"/>
</dbReference>
<keyword evidence="2 7" id="KW-0396">Initiation factor</keyword>
<dbReference type="Gene3D" id="3.30.760.10">
    <property type="entry name" value="RNA Cap, Translation Initiation Factor Eif4e"/>
    <property type="match status" value="1"/>
</dbReference>
<accession>A0A1E1WNS7</accession>
<dbReference type="GO" id="GO:0003743">
    <property type="term" value="F:translation initiation factor activity"/>
    <property type="evidence" value="ECO:0007669"/>
    <property type="project" value="UniProtKB-KW"/>
</dbReference>
<dbReference type="Pfam" id="PF01652">
    <property type="entry name" value="IF4E"/>
    <property type="match status" value="1"/>
</dbReference>
<keyword evidence="3" id="KW-0810">Translation regulation</keyword>
<dbReference type="InterPro" id="IPR019770">
    <property type="entry name" value="TIF_eIF_4E_CS"/>
</dbReference>
<dbReference type="InterPro" id="IPR023398">
    <property type="entry name" value="TIF_eIF4e-like"/>
</dbReference>
<evidence type="ECO:0000256" key="5">
    <source>
        <dbReference type="ARBA" id="ARBA00022917"/>
    </source>
</evidence>
<reference evidence="8" key="1">
    <citation type="submission" date="2015-09" db="EMBL/GenBank/DDBJ databases">
        <title>De novo assembly of Pectinophora gossypiella (Pink Bollworm) gut transcriptome.</title>
        <authorList>
            <person name="Tassone E.E."/>
        </authorList>
    </citation>
    <scope>NUCLEOTIDE SEQUENCE</scope>
</reference>
<comment type="similarity">
    <text evidence="1 7">Belongs to the eukaryotic initiation factor 4E family.</text>
</comment>
<gene>
    <name evidence="8" type="ORF">g.12237</name>
</gene>
<dbReference type="PROSITE" id="PS00813">
    <property type="entry name" value="IF4E"/>
    <property type="match status" value="1"/>
</dbReference>
<dbReference type="EMBL" id="GDQN01002400">
    <property type="protein sequence ID" value="JAT88654.1"/>
    <property type="molecule type" value="Transcribed_RNA"/>
</dbReference>
<protein>
    <recommendedName>
        <fullName evidence="6">eIF-4F 25 kDa subunit</fullName>
    </recommendedName>
</protein>
<dbReference type="GO" id="GO:0000340">
    <property type="term" value="F:RNA 7-methylguanosine cap binding"/>
    <property type="evidence" value="ECO:0007669"/>
    <property type="project" value="UniProtKB-ARBA"/>
</dbReference>
<evidence type="ECO:0000256" key="2">
    <source>
        <dbReference type="ARBA" id="ARBA00022540"/>
    </source>
</evidence>